<dbReference type="SUPFAM" id="SSF89082">
    <property type="entry name" value="Antibiotic binding domain of TipA-like multidrug resistance regulators"/>
    <property type="match status" value="1"/>
</dbReference>
<keyword evidence="3" id="KW-0238">DNA-binding</keyword>
<protein>
    <submittedName>
        <fullName evidence="6">MerR family transcriptional regulator</fullName>
    </submittedName>
</protein>
<dbReference type="Pfam" id="PF13411">
    <property type="entry name" value="MerR_1"/>
    <property type="match status" value="1"/>
</dbReference>
<feature type="domain" description="HTH merR-type" evidence="5">
    <location>
        <begin position="1"/>
        <end position="71"/>
    </location>
</feature>
<dbReference type="Gene3D" id="1.10.490.50">
    <property type="entry name" value="Antibiotic binding domain of TipA-like multidrug resistance regulators"/>
    <property type="match status" value="1"/>
</dbReference>
<dbReference type="GO" id="GO:0003677">
    <property type="term" value="F:DNA binding"/>
    <property type="evidence" value="ECO:0007669"/>
    <property type="project" value="UniProtKB-KW"/>
</dbReference>
<organism evidence="6 7">
    <name type="scientific">Arthrobacter crusticola</name>
    <dbReference type="NCBI Taxonomy" id="2547960"/>
    <lineage>
        <taxon>Bacteria</taxon>
        <taxon>Bacillati</taxon>
        <taxon>Actinomycetota</taxon>
        <taxon>Actinomycetes</taxon>
        <taxon>Micrococcales</taxon>
        <taxon>Micrococcaceae</taxon>
        <taxon>Arthrobacter</taxon>
    </lineage>
</organism>
<dbReference type="AlphaFoldDB" id="A0A4R5TVY8"/>
<dbReference type="InterPro" id="IPR000551">
    <property type="entry name" value="MerR-type_HTH_dom"/>
</dbReference>
<dbReference type="InterPro" id="IPR012925">
    <property type="entry name" value="TipAS_dom"/>
</dbReference>
<evidence type="ECO:0000256" key="4">
    <source>
        <dbReference type="ARBA" id="ARBA00023163"/>
    </source>
</evidence>
<comment type="caution">
    <text evidence="6">The sequence shown here is derived from an EMBL/GenBank/DDBJ whole genome shotgun (WGS) entry which is preliminary data.</text>
</comment>
<dbReference type="SUPFAM" id="SSF46955">
    <property type="entry name" value="Putative DNA-binding domain"/>
    <property type="match status" value="1"/>
</dbReference>
<dbReference type="CDD" id="cd01106">
    <property type="entry name" value="HTH_TipAL-Mta"/>
    <property type="match status" value="1"/>
</dbReference>
<dbReference type="PANTHER" id="PTHR30204:SF69">
    <property type="entry name" value="MERR-FAMILY TRANSCRIPTIONAL REGULATOR"/>
    <property type="match status" value="1"/>
</dbReference>
<dbReference type="InterPro" id="IPR047057">
    <property type="entry name" value="MerR_fam"/>
</dbReference>
<keyword evidence="4" id="KW-0804">Transcription</keyword>
<dbReference type="GO" id="GO:0003700">
    <property type="term" value="F:DNA-binding transcription factor activity"/>
    <property type="evidence" value="ECO:0007669"/>
    <property type="project" value="InterPro"/>
</dbReference>
<keyword evidence="7" id="KW-1185">Reference proteome</keyword>
<evidence type="ECO:0000313" key="7">
    <source>
        <dbReference type="Proteomes" id="UP000295411"/>
    </source>
</evidence>
<dbReference type="OrthoDB" id="9809391at2"/>
<dbReference type="SMART" id="SM00422">
    <property type="entry name" value="HTH_MERR"/>
    <property type="match status" value="1"/>
</dbReference>
<dbReference type="RefSeq" id="WP_133403570.1">
    <property type="nucleotide sequence ID" value="NZ_SMTK01000003.1"/>
</dbReference>
<evidence type="ECO:0000256" key="2">
    <source>
        <dbReference type="ARBA" id="ARBA00023015"/>
    </source>
</evidence>
<dbReference type="EMBL" id="SMTK01000003">
    <property type="protein sequence ID" value="TDK25294.1"/>
    <property type="molecule type" value="Genomic_DNA"/>
</dbReference>
<dbReference type="InterPro" id="IPR009061">
    <property type="entry name" value="DNA-bd_dom_put_sf"/>
</dbReference>
<proteinExistence type="predicted"/>
<evidence type="ECO:0000256" key="3">
    <source>
        <dbReference type="ARBA" id="ARBA00023125"/>
    </source>
</evidence>
<dbReference type="InterPro" id="IPR036244">
    <property type="entry name" value="TipA-like_antibiotic-bd"/>
</dbReference>
<dbReference type="Pfam" id="PF07739">
    <property type="entry name" value="TipAS"/>
    <property type="match status" value="1"/>
</dbReference>
<evidence type="ECO:0000256" key="1">
    <source>
        <dbReference type="ARBA" id="ARBA00022491"/>
    </source>
</evidence>
<gene>
    <name evidence="6" type="ORF">E2F48_08415</name>
</gene>
<dbReference type="Proteomes" id="UP000295411">
    <property type="component" value="Unassembled WGS sequence"/>
</dbReference>
<dbReference type="Gene3D" id="1.10.1660.10">
    <property type="match status" value="1"/>
</dbReference>
<reference evidence="6 7" key="1">
    <citation type="submission" date="2019-03" db="EMBL/GenBank/DDBJ databases">
        <title>Arthrobacter sp. nov., an bacterium isolated from biocrust in Mu Us Desert.</title>
        <authorList>
            <person name="Lixiong L."/>
        </authorList>
    </citation>
    <scope>NUCLEOTIDE SEQUENCE [LARGE SCALE GENOMIC DNA]</scope>
    <source>
        <strain evidence="6 7">SLN-3</strain>
    </source>
</reference>
<dbReference type="PANTHER" id="PTHR30204">
    <property type="entry name" value="REDOX-CYCLING DRUG-SENSING TRANSCRIPTIONAL ACTIVATOR SOXR"/>
    <property type="match status" value="1"/>
</dbReference>
<name>A0A4R5TVY8_9MICC</name>
<dbReference type="PROSITE" id="PS50937">
    <property type="entry name" value="HTH_MERR_2"/>
    <property type="match status" value="1"/>
</dbReference>
<accession>A0A4R5TVY8</accession>
<keyword evidence="1" id="KW-0678">Repressor</keyword>
<sequence>MERSIQDVARLAGTTSRALRHYGQLGLLEPSRVGANGYRYYDDNALVRLQRILLLRGFGLALPAIRDILDGGEQPAAALRTHLGQLRREHQRIGQQIESVLGTVRSLERGEPLMAENMFDGFDHTRFKEEVEQRWGADAYAAGDSWWRAKSDAERKDYAAAAKRLADGWVAAASGGERPEGPRAQELAARHFDWLSEAPGIPREGGRPAKDYVIGLGEMYVADPRFSAVYGGPEKAGFVRDALKAYAEANL</sequence>
<keyword evidence="2" id="KW-0805">Transcription regulation</keyword>
<evidence type="ECO:0000313" key="6">
    <source>
        <dbReference type="EMBL" id="TDK25294.1"/>
    </source>
</evidence>
<evidence type="ECO:0000259" key="5">
    <source>
        <dbReference type="PROSITE" id="PS50937"/>
    </source>
</evidence>